<evidence type="ECO:0000256" key="1">
    <source>
        <dbReference type="SAM" id="Phobius"/>
    </source>
</evidence>
<gene>
    <name evidence="2" type="ORF">FBEOM_8155</name>
</gene>
<protein>
    <submittedName>
        <fullName evidence="2">Uncharacterized protein</fullName>
    </submittedName>
</protein>
<dbReference type="AlphaFoldDB" id="A0A9P5DXH0"/>
<keyword evidence="1" id="KW-1133">Transmembrane helix</keyword>
<reference evidence="2" key="2">
    <citation type="submission" date="2020-02" db="EMBL/GenBank/DDBJ databases">
        <title>Identification and distribution of gene clusters putatively required for synthesis of sphingolipid metabolism inhibitors in phylogenetically diverse species of the filamentous fungus Fusarium.</title>
        <authorList>
            <person name="Kim H.-S."/>
            <person name="Busman M."/>
            <person name="Brown D.W."/>
            <person name="Divon H."/>
            <person name="Uhlig S."/>
            <person name="Proctor R.H."/>
        </authorList>
    </citation>
    <scope>NUCLEOTIDE SEQUENCE</scope>
    <source>
        <strain evidence="2">NRRL 25174</strain>
    </source>
</reference>
<proteinExistence type="predicted"/>
<sequence>MTFAQIVIGCAVLALLQISLSLIALGVRKLKLTDFVDRFSEAYWWAFLVVFIQAMIGRILNFEIEVWFRRRGERSADRHG</sequence>
<dbReference type="Proteomes" id="UP000730481">
    <property type="component" value="Unassembled WGS sequence"/>
</dbReference>
<feature type="transmembrane region" description="Helical" evidence="1">
    <location>
        <begin position="42"/>
        <end position="61"/>
    </location>
</feature>
<organism evidence="2 3">
    <name type="scientific">Fusarium beomiforme</name>
    <dbReference type="NCBI Taxonomy" id="44412"/>
    <lineage>
        <taxon>Eukaryota</taxon>
        <taxon>Fungi</taxon>
        <taxon>Dikarya</taxon>
        <taxon>Ascomycota</taxon>
        <taxon>Pezizomycotina</taxon>
        <taxon>Sordariomycetes</taxon>
        <taxon>Hypocreomycetidae</taxon>
        <taxon>Hypocreales</taxon>
        <taxon>Nectriaceae</taxon>
        <taxon>Fusarium</taxon>
        <taxon>Fusarium burgessii species complex</taxon>
    </lineage>
</organism>
<evidence type="ECO:0000313" key="2">
    <source>
        <dbReference type="EMBL" id="KAF4337948.1"/>
    </source>
</evidence>
<dbReference type="EMBL" id="PVQB02000374">
    <property type="protein sequence ID" value="KAF4337948.1"/>
    <property type="molecule type" value="Genomic_DNA"/>
</dbReference>
<keyword evidence="1" id="KW-0812">Transmembrane</keyword>
<name>A0A9P5DXH0_9HYPO</name>
<reference evidence="2" key="1">
    <citation type="journal article" date="2017" name="Mycologia">
        <title>Fusarium algeriense, sp. nov., a novel toxigenic crown rot pathogen of durum wheat from Algeria is nested in the Fusarium burgessii species complex.</title>
        <authorList>
            <person name="Laraba I."/>
            <person name="Keddad A."/>
            <person name="Boureghda H."/>
            <person name="Abdallah N."/>
            <person name="Vaughan M.M."/>
            <person name="Proctor R.H."/>
            <person name="Busman M."/>
            <person name="O'Donnell K."/>
        </authorList>
    </citation>
    <scope>NUCLEOTIDE SEQUENCE</scope>
    <source>
        <strain evidence="2">NRRL 25174</strain>
    </source>
</reference>
<evidence type="ECO:0000313" key="3">
    <source>
        <dbReference type="Proteomes" id="UP000730481"/>
    </source>
</evidence>
<keyword evidence="1" id="KW-0472">Membrane</keyword>
<comment type="caution">
    <text evidence="2">The sequence shown here is derived from an EMBL/GenBank/DDBJ whole genome shotgun (WGS) entry which is preliminary data.</text>
</comment>
<accession>A0A9P5DXH0</accession>
<keyword evidence="3" id="KW-1185">Reference proteome</keyword>